<dbReference type="AlphaFoldDB" id="A0ABD1SEB7"/>
<evidence type="ECO:0000256" key="1">
    <source>
        <dbReference type="SAM" id="MobiDB-lite"/>
    </source>
</evidence>
<comment type="caution">
    <text evidence="2">The sequence shown here is derived from an EMBL/GenBank/DDBJ whole genome shotgun (WGS) entry which is preliminary data.</text>
</comment>
<keyword evidence="3" id="KW-1185">Reference proteome</keyword>
<dbReference type="EMBL" id="JBFOLK010000007">
    <property type="protein sequence ID" value="KAL2498052.1"/>
    <property type="molecule type" value="Genomic_DNA"/>
</dbReference>
<evidence type="ECO:0000313" key="3">
    <source>
        <dbReference type="Proteomes" id="UP001604336"/>
    </source>
</evidence>
<accession>A0ABD1SEB7</accession>
<sequence>MTPFKNKKGKGKAPISQPKTKKNEAKNTGRAAVTRGSTSYINMKILESLQFPYLATFKEFKWMKFLEIEGRYCDEIVRCFYSNAEMLDYGSRAFDRISTYMKGKSLMINAGLLAEIFGVSLSGKDFGDKFNFLEACRVVYEDPELTSHRFDVVGLRRDMRLLHLIVVHFFKPRLGRL</sequence>
<proteinExistence type="predicted"/>
<feature type="region of interest" description="Disordered" evidence="1">
    <location>
        <begin position="1"/>
        <end position="31"/>
    </location>
</feature>
<organism evidence="2 3">
    <name type="scientific">Abeliophyllum distichum</name>
    <dbReference type="NCBI Taxonomy" id="126358"/>
    <lineage>
        <taxon>Eukaryota</taxon>
        <taxon>Viridiplantae</taxon>
        <taxon>Streptophyta</taxon>
        <taxon>Embryophyta</taxon>
        <taxon>Tracheophyta</taxon>
        <taxon>Spermatophyta</taxon>
        <taxon>Magnoliopsida</taxon>
        <taxon>eudicotyledons</taxon>
        <taxon>Gunneridae</taxon>
        <taxon>Pentapetalae</taxon>
        <taxon>asterids</taxon>
        <taxon>lamiids</taxon>
        <taxon>Lamiales</taxon>
        <taxon>Oleaceae</taxon>
        <taxon>Forsythieae</taxon>
        <taxon>Abeliophyllum</taxon>
    </lineage>
</organism>
<gene>
    <name evidence="2" type="ORF">Adt_23602</name>
</gene>
<evidence type="ECO:0000313" key="2">
    <source>
        <dbReference type="EMBL" id="KAL2498052.1"/>
    </source>
</evidence>
<reference evidence="3" key="1">
    <citation type="submission" date="2024-07" db="EMBL/GenBank/DDBJ databases">
        <title>Two chromosome-level genome assemblies of Korean endemic species Abeliophyllum distichum and Forsythia ovata (Oleaceae).</title>
        <authorList>
            <person name="Jang H."/>
        </authorList>
    </citation>
    <scope>NUCLEOTIDE SEQUENCE [LARGE SCALE GENOMIC DNA]</scope>
</reference>
<protein>
    <submittedName>
        <fullName evidence="2">Uncharacterized protein</fullName>
    </submittedName>
</protein>
<feature type="compositionally biased region" description="Basic residues" evidence="1">
    <location>
        <begin position="1"/>
        <end position="11"/>
    </location>
</feature>
<name>A0ABD1SEB7_9LAMI</name>
<dbReference type="Proteomes" id="UP001604336">
    <property type="component" value="Unassembled WGS sequence"/>
</dbReference>